<evidence type="ECO:0000256" key="6">
    <source>
        <dbReference type="ARBA" id="ARBA00022840"/>
    </source>
</evidence>
<dbReference type="RefSeq" id="WP_052515036.1">
    <property type="nucleotide sequence ID" value="NZ_AZAC01000011.1"/>
</dbReference>
<dbReference type="Pfam" id="PF00664">
    <property type="entry name" value="ABC_membrane"/>
    <property type="match status" value="1"/>
</dbReference>
<dbReference type="PANTHER" id="PTHR24221">
    <property type="entry name" value="ATP-BINDING CASSETTE SUB-FAMILY B"/>
    <property type="match status" value="1"/>
</dbReference>
<dbReference type="InterPro" id="IPR036640">
    <property type="entry name" value="ABC1_TM_sf"/>
</dbReference>
<reference evidence="12 13" key="1">
    <citation type="submission" date="2013-11" db="EMBL/GenBank/DDBJ databases">
        <title>Metagenomic analysis of a methanogenic consortium involved in long chain n-alkane degradation.</title>
        <authorList>
            <person name="Davidova I.A."/>
            <person name="Callaghan A.V."/>
            <person name="Wawrik B."/>
            <person name="Pruitt S."/>
            <person name="Marks C."/>
            <person name="Duncan K.E."/>
            <person name="Suflita J.M."/>
        </authorList>
    </citation>
    <scope>NUCLEOTIDE SEQUENCE [LARGE SCALE GENOMIC DNA]</scope>
    <source>
        <strain evidence="12 13">SPR</strain>
    </source>
</reference>
<comment type="caution">
    <text evidence="12">The sequence shown here is derived from an EMBL/GenBank/DDBJ whole genome shotgun (WGS) entry which is preliminary data.</text>
</comment>
<dbReference type="SUPFAM" id="SSF52540">
    <property type="entry name" value="P-loop containing nucleoside triphosphate hydrolases"/>
    <property type="match status" value="1"/>
</dbReference>
<dbReference type="GO" id="GO:0005886">
    <property type="term" value="C:plasma membrane"/>
    <property type="evidence" value="ECO:0007669"/>
    <property type="project" value="UniProtKB-SubCell"/>
</dbReference>
<evidence type="ECO:0000256" key="2">
    <source>
        <dbReference type="ARBA" id="ARBA00022448"/>
    </source>
</evidence>
<evidence type="ECO:0000313" key="12">
    <source>
        <dbReference type="EMBL" id="KIX14278.1"/>
    </source>
</evidence>
<feature type="domain" description="ABC transmembrane type-1" evidence="11">
    <location>
        <begin position="25"/>
        <end position="309"/>
    </location>
</feature>
<dbReference type="PATRIC" id="fig|1429043.3.peg.2131"/>
<keyword evidence="13" id="KW-1185">Reference proteome</keyword>
<keyword evidence="3" id="KW-1003">Cell membrane</keyword>
<keyword evidence="4 9" id="KW-0812">Transmembrane</keyword>
<dbReference type="SMART" id="SM00382">
    <property type="entry name" value="AAA"/>
    <property type="match status" value="1"/>
</dbReference>
<dbReference type="InParanoid" id="A0A0D2HV26"/>
<dbReference type="GO" id="GO:0016887">
    <property type="term" value="F:ATP hydrolysis activity"/>
    <property type="evidence" value="ECO:0007669"/>
    <property type="project" value="InterPro"/>
</dbReference>
<keyword evidence="8 9" id="KW-0472">Membrane</keyword>
<dbReference type="PROSITE" id="PS50929">
    <property type="entry name" value="ABC_TM1F"/>
    <property type="match status" value="1"/>
</dbReference>
<sequence length="589" mass="64739">MLIGDHLKTFGWVLAQSKGSRSKLFWSAFFAGVSAILGVAPMVCVYFLAADFLGVGEIEPERVWGLMAVAVASVVLRFALYFAAMACSHICAFNVIYDLRASIATRLAALPLGFFEQRSSGEIEKIMTEDVENIELFIAHYFPDSVAAMALPLITALLLFWVDIPLTLASLAPLPLAFLMHLGMKRVYRKNVGAFHKNVEALNNAIVEYVRGMPVVKAFNQTAESFSRYKRALKRHTGIAEEWSSKASGFTSFFWVSLDLGLLVILPVGFLLLKSGGLSPAGFVLFMLLGPGIMEPLGRLIMVGGFLDRISEGVLRIQTIFTAKPLNDPQNGFTPKGHSIEFKNVTFAYDREPVLRDVSFALKEGTLNGFVGPSGAGKSTAARLIPRFWDISQGQILIEGLDIKQIPGRELMNKIGFVFQDVYLINDTVAENIRMGNQSATDDEVLAAAQSARAHGFISELPRGYQTVVGEGGAYLSGGEKQRISIARAFLKNAPILILDEATAFTDPLNENRIHEALNRLMQNRTVIMVAHRLPTVMHADQLLLFEGGKIKARGTHQEMLQDTLYSKLWNNCSLACDWKLAVGEAIDA</sequence>
<dbReference type="SUPFAM" id="SSF90123">
    <property type="entry name" value="ABC transporter transmembrane region"/>
    <property type="match status" value="1"/>
</dbReference>
<dbReference type="PROSITE" id="PS50893">
    <property type="entry name" value="ABC_TRANSPORTER_2"/>
    <property type="match status" value="1"/>
</dbReference>
<dbReference type="InterPro" id="IPR011527">
    <property type="entry name" value="ABC1_TM_dom"/>
</dbReference>
<dbReference type="AlphaFoldDB" id="A0A0D2HV26"/>
<feature type="domain" description="ABC transporter" evidence="10">
    <location>
        <begin position="340"/>
        <end position="573"/>
    </location>
</feature>
<keyword evidence="2" id="KW-0813">Transport</keyword>
<dbReference type="PANTHER" id="PTHR24221:SF397">
    <property type="entry name" value="ABC TRANSPORTER, ATP-BINDING TRANSMEMBRANE PROTEIN"/>
    <property type="match status" value="1"/>
</dbReference>
<accession>A0A0D2HV26</accession>
<evidence type="ECO:0000256" key="7">
    <source>
        <dbReference type="ARBA" id="ARBA00022989"/>
    </source>
</evidence>
<evidence type="ECO:0000256" key="1">
    <source>
        <dbReference type="ARBA" id="ARBA00004651"/>
    </source>
</evidence>
<dbReference type="PROSITE" id="PS00211">
    <property type="entry name" value="ABC_TRANSPORTER_1"/>
    <property type="match status" value="1"/>
</dbReference>
<dbReference type="STRING" id="1429043.X474_10060"/>
<dbReference type="Proteomes" id="UP000032233">
    <property type="component" value="Unassembled WGS sequence"/>
</dbReference>
<dbReference type="GO" id="GO:0140359">
    <property type="term" value="F:ABC-type transporter activity"/>
    <property type="evidence" value="ECO:0007669"/>
    <property type="project" value="InterPro"/>
</dbReference>
<dbReference type="InterPro" id="IPR017871">
    <property type="entry name" value="ABC_transporter-like_CS"/>
</dbReference>
<dbReference type="InterPro" id="IPR003439">
    <property type="entry name" value="ABC_transporter-like_ATP-bd"/>
</dbReference>
<dbReference type="CDD" id="cd07346">
    <property type="entry name" value="ABC_6TM_exporters"/>
    <property type="match status" value="1"/>
</dbReference>
<dbReference type="GO" id="GO:0034040">
    <property type="term" value="F:ATPase-coupled lipid transmembrane transporter activity"/>
    <property type="evidence" value="ECO:0007669"/>
    <property type="project" value="TreeGrafter"/>
</dbReference>
<keyword evidence="6" id="KW-0067">ATP-binding</keyword>
<evidence type="ECO:0000256" key="9">
    <source>
        <dbReference type="SAM" id="Phobius"/>
    </source>
</evidence>
<proteinExistence type="predicted"/>
<dbReference type="OrthoDB" id="9760168at2"/>
<evidence type="ECO:0000259" key="10">
    <source>
        <dbReference type="PROSITE" id="PS50893"/>
    </source>
</evidence>
<evidence type="ECO:0000313" key="13">
    <source>
        <dbReference type="Proteomes" id="UP000032233"/>
    </source>
</evidence>
<organism evidence="12 13">
    <name type="scientific">Dethiosulfatarculus sandiegensis</name>
    <dbReference type="NCBI Taxonomy" id="1429043"/>
    <lineage>
        <taxon>Bacteria</taxon>
        <taxon>Pseudomonadati</taxon>
        <taxon>Thermodesulfobacteriota</taxon>
        <taxon>Desulfarculia</taxon>
        <taxon>Desulfarculales</taxon>
        <taxon>Desulfarculaceae</taxon>
        <taxon>Dethiosulfatarculus</taxon>
    </lineage>
</organism>
<feature type="transmembrane region" description="Helical" evidence="9">
    <location>
        <begin position="69"/>
        <end position="97"/>
    </location>
</feature>
<gene>
    <name evidence="12" type="ORF">X474_10060</name>
</gene>
<evidence type="ECO:0000256" key="3">
    <source>
        <dbReference type="ARBA" id="ARBA00022475"/>
    </source>
</evidence>
<dbReference type="FunFam" id="3.40.50.300:FF:000221">
    <property type="entry name" value="Multidrug ABC transporter ATP-binding protein"/>
    <property type="match status" value="1"/>
</dbReference>
<protein>
    <submittedName>
        <fullName evidence="12">Multidrug ABC transporter</fullName>
    </submittedName>
</protein>
<dbReference type="Gene3D" id="1.20.1560.10">
    <property type="entry name" value="ABC transporter type 1, transmembrane domain"/>
    <property type="match status" value="1"/>
</dbReference>
<feature type="transmembrane region" description="Helical" evidence="9">
    <location>
        <begin position="253"/>
        <end position="273"/>
    </location>
</feature>
<dbReference type="GO" id="GO:0005524">
    <property type="term" value="F:ATP binding"/>
    <property type="evidence" value="ECO:0007669"/>
    <property type="project" value="UniProtKB-KW"/>
</dbReference>
<evidence type="ECO:0000256" key="5">
    <source>
        <dbReference type="ARBA" id="ARBA00022741"/>
    </source>
</evidence>
<evidence type="ECO:0000256" key="4">
    <source>
        <dbReference type="ARBA" id="ARBA00022692"/>
    </source>
</evidence>
<dbReference type="EMBL" id="AZAC01000011">
    <property type="protein sequence ID" value="KIX14278.1"/>
    <property type="molecule type" value="Genomic_DNA"/>
</dbReference>
<dbReference type="Gene3D" id="3.40.50.300">
    <property type="entry name" value="P-loop containing nucleotide triphosphate hydrolases"/>
    <property type="match status" value="1"/>
</dbReference>
<dbReference type="InterPro" id="IPR039421">
    <property type="entry name" value="Type_1_exporter"/>
</dbReference>
<keyword evidence="7 9" id="KW-1133">Transmembrane helix</keyword>
<name>A0A0D2HV26_9BACT</name>
<feature type="transmembrane region" description="Helical" evidence="9">
    <location>
        <begin position="285"/>
        <end position="307"/>
    </location>
</feature>
<evidence type="ECO:0000256" key="8">
    <source>
        <dbReference type="ARBA" id="ARBA00023136"/>
    </source>
</evidence>
<dbReference type="InterPro" id="IPR003593">
    <property type="entry name" value="AAA+_ATPase"/>
</dbReference>
<keyword evidence="5" id="KW-0547">Nucleotide-binding</keyword>
<dbReference type="Pfam" id="PF00005">
    <property type="entry name" value="ABC_tran"/>
    <property type="match status" value="1"/>
</dbReference>
<evidence type="ECO:0000259" key="11">
    <source>
        <dbReference type="PROSITE" id="PS50929"/>
    </source>
</evidence>
<dbReference type="InterPro" id="IPR027417">
    <property type="entry name" value="P-loop_NTPase"/>
</dbReference>
<feature type="transmembrane region" description="Helical" evidence="9">
    <location>
        <begin position="168"/>
        <end position="188"/>
    </location>
</feature>
<comment type="subcellular location">
    <subcellularLocation>
        <location evidence="1">Cell membrane</location>
        <topology evidence="1">Multi-pass membrane protein</topology>
    </subcellularLocation>
</comment>
<feature type="transmembrane region" description="Helical" evidence="9">
    <location>
        <begin position="24"/>
        <end position="49"/>
    </location>
</feature>